<keyword evidence="1" id="KW-0479">Metal-binding</keyword>
<accession>A0A9P5XXE9</accession>
<evidence type="ECO:0000256" key="1">
    <source>
        <dbReference type="PROSITE-ProRule" id="PRU00175"/>
    </source>
</evidence>
<gene>
    <name evidence="4" type="ORF">BDZ94DRAFT_1269753</name>
</gene>
<dbReference type="InterPro" id="IPR001841">
    <property type="entry name" value="Znf_RING"/>
</dbReference>
<dbReference type="InterPro" id="IPR013083">
    <property type="entry name" value="Znf_RING/FYVE/PHD"/>
</dbReference>
<dbReference type="Proteomes" id="UP000807353">
    <property type="component" value="Unassembled WGS sequence"/>
</dbReference>
<feature type="region of interest" description="Disordered" evidence="2">
    <location>
        <begin position="165"/>
        <end position="220"/>
    </location>
</feature>
<evidence type="ECO:0000259" key="3">
    <source>
        <dbReference type="PROSITE" id="PS50089"/>
    </source>
</evidence>
<protein>
    <recommendedName>
        <fullName evidence="3">RING-type domain-containing protein</fullName>
    </recommendedName>
</protein>
<feature type="compositionally biased region" description="Low complexity" evidence="2">
    <location>
        <begin position="165"/>
        <end position="176"/>
    </location>
</feature>
<name>A0A9P5XXE9_9AGAR</name>
<proteinExistence type="predicted"/>
<organism evidence="4 5">
    <name type="scientific">Collybia nuda</name>
    <dbReference type="NCBI Taxonomy" id="64659"/>
    <lineage>
        <taxon>Eukaryota</taxon>
        <taxon>Fungi</taxon>
        <taxon>Dikarya</taxon>
        <taxon>Basidiomycota</taxon>
        <taxon>Agaricomycotina</taxon>
        <taxon>Agaricomycetes</taxon>
        <taxon>Agaricomycetidae</taxon>
        <taxon>Agaricales</taxon>
        <taxon>Tricholomatineae</taxon>
        <taxon>Clitocybaceae</taxon>
        <taxon>Collybia</taxon>
    </lineage>
</organism>
<evidence type="ECO:0000313" key="4">
    <source>
        <dbReference type="EMBL" id="KAF9458824.1"/>
    </source>
</evidence>
<feature type="compositionally biased region" description="Low complexity" evidence="2">
    <location>
        <begin position="194"/>
        <end position="206"/>
    </location>
</feature>
<dbReference type="Gene3D" id="3.30.40.10">
    <property type="entry name" value="Zinc/RING finger domain, C3HC4 (zinc finger)"/>
    <property type="match status" value="1"/>
</dbReference>
<comment type="caution">
    <text evidence="4">The sequence shown here is derived from an EMBL/GenBank/DDBJ whole genome shotgun (WGS) entry which is preliminary data.</text>
</comment>
<keyword evidence="1" id="KW-0863">Zinc-finger</keyword>
<reference evidence="4" key="1">
    <citation type="submission" date="2020-11" db="EMBL/GenBank/DDBJ databases">
        <authorList>
            <consortium name="DOE Joint Genome Institute"/>
            <person name="Ahrendt S."/>
            <person name="Riley R."/>
            <person name="Andreopoulos W."/>
            <person name="Labutti K."/>
            <person name="Pangilinan J."/>
            <person name="Ruiz-Duenas F.J."/>
            <person name="Barrasa J.M."/>
            <person name="Sanchez-Garcia M."/>
            <person name="Camarero S."/>
            <person name="Miyauchi S."/>
            <person name="Serrano A."/>
            <person name="Linde D."/>
            <person name="Babiker R."/>
            <person name="Drula E."/>
            <person name="Ayuso-Fernandez I."/>
            <person name="Pacheco R."/>
            <person name="Padilla G."/>
            <person name="Ferreira P."/>
            <person name="Barriuso J."/>
            <person name="Kellner H."/>
            <person name="Castanera R."/>
            <person name="Alfaro M."/>
            <person name="Ramirez L."/>
            <person name="Pisabarro A.G."/>
            <person name="Kuo A."/>
            <person name="Tritt A."/>
            <person name="Lipzen A."/>
            <person name="He G."/>
            <person name="Yan M."/>
            <person name="Ng V."/>
            <person name="Cullen D."/>
            <person name="Martin F."/>
            <person name="Rosso M.-N."/>
            <person name="Henrissat B."/>
            <person name="Hibbett D."/>
            <person name="Martinez A.T."/>
            <person name="Grigoriev I.V."/>
        </authorList>
    </citation>
    <scope>NUCLEOTIDE SEQUENCE</scope>
    <source>
        <strain evidence="4">CBS 247.69</strain>
    </source>
</reference>
<sequence length="249" mass="27650">MASSSPFPSFYSRRFRLVSPTLRLDSIEEYPEYDLSDLNLGAESPRSVMDVLVDESAVDDQWAQSGIAVHTNVPTRDRGWRSSSFSKKRRRDLKKEVVDRDCGICFEIAVSPSRTLCCGKLFCLEHITDWLHGSSSDGRCPSCEAPCSLESDTFVLSSPILSRYPSSQPSPSYSSRQTHRPIPSPLRMSHRRTPSPSDDTRSPPTSADRQSPHPIPPPLPFSLSPEGIEILSRLASLVGLTLLLYALLT</sequence>
<dbReference type="EMBL" id="MU150330">
    <property type="protein sequence ID" value="KAF9458824.1"/>
    <property type="molecule type" value="Genomic_DNA"/>
</dbReference>
<dbReference type="OrthoDB" id="6270329at2759"/>
<dbReference type="AlphaFoldDB" id="A0A9P5XXE9"/>
<evidence type="ECO:0000256" key="2">
    <source>
        <dbReference type="SAM" id="MobiDB-lite"/>
    </source>
</evidence>
<keyword evidence="1" id="KW-0862">Zinc</keyword>
<dbReference type="SUPFAM" id="SSF57850">
    <property type="entry name" value="RING/U-box"/>
    <property type="match status" value="1"/>
</dbReference>
<keyword evidence="5" id="KW-1185">Reference proteome</keyword>
<feature type="domain" description="RING-type" evidence="3">
    <location>
        <begin position="102"/>
        <end position="144"/>
    </location>
</feature>
<dbReference type="PROSITE" id="PS50089">
    <property type="entry name" value="ZF_RING_2"/>
    <property type="match status" value="1"/>
</dbReference>
<evidence type="ECO:0000313" key="5">
    <source>
        <dbReference type="Proteomes" id="UP000807353"/>
    </source>
</evidence>
<dbReference type="GO" id="GO:0008270">
    <property type="term" value="F:zinc ion binding"/>
    <property type="evidence" value="ECO:0007669"/>
    <property type="project" value="UniProtKB-KW"/>
</dbReference>